<dbReference type="AlphaFoldDB" id="E6PVF8"/>
<dbReference type="InterPro" id="IPR001460">
    <property type="entry name" value="PCN-bd_Tpept"/>
</dbReference>
<proteinExistence type="predicted"/>
<feature type="domain" description="Penicillin-binding protein OB-like" evidence="27">
    <location>
        <begin position="394"/>
        <end position="499"/>
    </location>
</feature>
<dbReference type="Pfam" id="PF17092">
    <property type="entry name" value="PCB_OB"/>
    <property type="match status" value="1"/>
</dbReference>
<evidence type="ECO:0000256" key="8">
    <source>
        <dbReference type="ARBA" id="ARBA00022676"/>
    </source>
</evidence>
<dbReference type="Pfam" id="PF00905">
    <property type="entry name" value="Transpeptidase"/>
    <property type="match status" value="1"/>
</dbReference>
<dbReference type="InterPro" id="IPR031376">
    <property type="entry name" value="PCB_OB"/>
</dbReference>
<comment type="caution">
    <text evidence="28">The sequence shown here is derived from an EMBL/GenBank/DDBJ whole genome shotgun (WGS) entry which is preliminary data.</text>
</comment>
<dbReference type="NCBIfam" id="TIGR02074">
    <property type="entry name" value="PBP_1a_fam"/>
    <property type="match status" value="1"/>
</dbReference>
<dbReference type="SUPFAM" id="SSF53955">
    <property type="entry name" value="Lysozyme-like"/>
    <property type="match status" value="1"/>
</dbReference>
<comment type="catalytic activity">
    <reaction evidence="22">
        <text>[GlcNAc-(1-&gt;4)-Mur2Ac(oyl-L-Ala-gamma-D-Glu-L-Lys-D-Ala-D-Ala)](n)-di-trans,octa-cis-undecaprenyl diphosphate + beta-D-GlcNAc-(1-&gt;4)-Mur2Ac(oyl-L-Ala-gamma-D-Glu-L-Lys-D-Ala-D-Ala)-di-trans,octa-cis-undecaprenyl diphosphate = [GlcNAc-(1-&gt;4)-Mur2Ac(oyl-L-Ala-gamma-D-Glu-L-Lys-D-Ala-D-Ala)](n+1)-di-trans,octa-cis-undecaprenyl diphosphate + di-trans,octa-cis-undecaprenyl diphosphate + H(+)</text>
        <dbReference type="Rhea" id="RHEA:23708"/>
        <dbReference type="Rhea" id="RHEA-COMP:9602"/>
        <dbReference type="Rhea" id="RHEA-COMP:9603"/>
        <dbReference type="ChEBI" id="CHEBI:15378"/>
        <dbReference type="ChEBI" id="CHEBI:58405"/>
        <dbReference type="ChEBI" id="CHEBI:60033"/>
        <dbReference type="ChEBI" id="CHEBI:78435"/>
        <dbReference type="EC" id="2.4.99.28"/>
    </reaction>
</comment>
<dbReference type="GO" id="GO:0008955">
    <property type="term" value="F:peptidoglycan glycosyltransferase activity"/>
    <property type="evidence" value="ECO:0007669"/>
    <property type="project" value="UniProtKB-EC"/>
</dbReference>
<comment type="catalytic activity">
    <reaction evidence="20">
        <text>Preferential cleavage: (Ac)2-L-Lys-D-Ala-|-D-Ala. Also transpeptidation of peptidyl-alanyl moieties that are N-acyl substituents of D-alanine.</text>
        <dbReference type="EC" id="3.4.16.4"/>
    </reaction>
</comment>
<keyword evidence="19" id="KW-0961">Cell wall biogenesis/degradation</keyword>
<dbReference type="GO" id="GO:0008360">
    <property type="term" value="P:regulation of cell shape"/>
    <property type="evidence" value="ECO:0007669"/>
    <property type="project" value="UniProtKB-KW"/>
</dbReference>
<evidence type="ECO:0000256" key="11">
    <source>
        <dbReference type="ARBA" id="ARBA00022801"/>
    </source>
</evidence>
<dbReference type="GO" id="GO:0046677">
    <property type="term" value="P:response to antibiotic"/>
    <property type="evidence" value="ECO:0007669"/>
    <property type="project" value="UniProtKB-KW"/>
</dbReference>
<keyword evidence="13" id="KW-0735">Signal-anchor</keyword>
<dbReference type="InterPro" id="IPR023346">
    <property type="entry name" value="Lysozyme-like_dom_sf"/>
</dbReference>
<name>E6PVF8_9ZZZZ</name>
<dbReference type="GO" id="GO:0030288">
    <property type="term" value="C:outer membrane-bounded periplasmic space"/>
    <property type="evidence" value="ECO:0007669"/>
    <property type="project" value="TreeGrafter"/>
</dbReference>
<sequence>MALREFLQSDIFSGLAHQPGFAPPTVFPAFVSVRIALAPGPATQPAHLLHRSHLPRSMATSPPTKPPPDPSTAPRSLGVRLVGGLIAMLTGLFLAAVLLVGVVLAFAWPRLPDVQQLLDYKPKLPLRVYSADHALLGEFGEERRDFVPIGQIPKVMKLAVLATEDDRFYQHGGIDWTGVARAALANLHKAKSQGASTITMQVARNFYLSSEKTFTRKLFELLLALKIERELSKDQILELYMNQIYLGQHAYGFSAAAQTYFGKPLAQISLAQAAMLAGLPKAPSAYNPFVNLPRAKIRQQYVLGRMRALGWISADDYAQAQDAALGLRASRAAETSVHASYVAEMVRQAMFARYGEQAYTRGLNVTTTIVSRDQDAAWRALHTGVMRYELRQVWRGPEAYIDPPTQASLWPQTVDDACNDHPDTEGLRCAVVTAASPKQVQVMRPGGELLDVAGDGLQQVAALGLGPKAQPNVALRPGAVVRIWKQPQGRWVITQIPRVQAAFVAMNPNDGAIQALIGGFDFQQNEFNHVTQAQRQPGSSFKPFVYSAALHKGFMPPTMVNDAPLFFDAAATGGQAWEPKNYDGTYDGPITLKQGVAQSKNMVAIRVLDSIGPKYAQQWSRRFGFDASKQPPYLTLALGAGSATPMDMVRAYAVFANGGYLLQPYFISSISDASGRVLAAPKPQRAGDPSLRTITPRNAFVMSTLLQEVTRTGTAARAQAELKRPDLYGKTGTTNDSVDAWFCGYNPQLAAVAWVGYDTPLKLGAKETGGRVALPIWIDFMRTALQGVAVTQYAPPPGVVQLGNDYVYDDYAAGGGVHALDIPAAAPPPAASSAEDALSKLFPTRN</sequence>
<gene>
    <name evidence="28" type="primary">mrcA</name>
    <name evidence="28" type="ORF">CARN2_0089</name>
</gene>
<evidence type="ECO:0000256" key="13">
    <source>
        <dbReference type="ARBA" id="ARBA00022968"/>
    </source>
</evidence>
<keyword evidence="15 24" id="KW-1133">Transmembrane helix</keyword>
<dbReference type="PANTHER" id="PTHR32282:SF27">
    <property type="entry name" value="PENICILLIN-BINDING PROTEIN 1A"/>
    <property type="match status" value="1"/>
</dbReference>
<evidence type="ECO:0000256" key="22">
    <source>
        <dbReference type="ARBA" id="ARBA00049902"/>
    </source>
</evidence>
<feature type="transmembrane region" description="Helical" evidence="24">
    <location>
        <begin position="85"/>
        <end position="108"/>
    </location>
</feature>
<evidence type="ECO:0000256" key="14">
    <source>
        <dbReference type="ARBA" id="ARBA00022984"/>
    </source>
</evidence>
<dbReference type="PANTHER" id="PTHR32282">
    <property type="entry name" value="BINDING PROTEIN TRANSPEPTIDASE, PUTATIVE-RELATED"/>
    <property type="match status" value="1"/>
</dbReference>
<keyword evidence="11 28" id="KW-0378">Hydrolase</keyword>
<keyword evidence="8 28" id="KW-0328">Glycosyltransferase</keyword>
<keyword evidence="17" id="KW-0046">Antibiotic resistance</keyword>
<keyword evidence="9 28" id="KW-0808">Transferase</keyword>
<reference evidence="28" key="1">
    <citation type="submission" date="2009-10" db="EMBL/GenBank/DDBJ databases">
        <title>Diversity of trophic interactions inside an arsenic-rich microbial ecosystem.</title>
        <authorList>
            <person name="Bertin P.N."/>
            <person name="Heinrich-Salmeron A."/>
            <person name="Pelletier E."/>
            <person name="Goulhen-Chollet F."/>
            <person name="Arsene-Ploetze F."/>
            <person name="Gallien S."/>
            <person name="Calteau A."/>
            <person name="Vallenet D."/>
            <person name="Casiot C."/>
            <person name="Chane-Woon-Ming B."/>
            <person name="Giloteaux L."/>
            <person name="Barakat M."/>
            <person name="Bonnefoy V."/>
            <person name="Bruneel O."/>
            <person name="Chandler M."/>
            <person name="Cleiss J."/>
            <person name="Duran R."/>
            <person name="Elbaz-Poulichet F."/>
            <person name="Fonknechten N."/>
            <person name="Lauga B."/>
            <person name="Mornico D."/>
            <person name="Ortet P."/>
            <person name="Schaeffer C."/>
            <person name="Siguier P."/>
            <person name="Alexander Thil Smith A."/>
            <person name="Van Dorsselaer A."/>
            <person name="Weissenbach J."/>
            <person name="Medigue C."/>
            <person name="Le Paslier D."/>
        </authorList>
    </citation>
    <scope>NUCLEOTIDE SEQUENCE</scope>
</reference>
<keyword evidence="16 24" id="KW-0472">Membrane</keyword>
<keyword evidence="6" id="KW-0121">Carboxypeptidase</keyword>
<dbReference type="Gene3D" id="3.40.710.10">
    <property type="entry name" value="DD-peptidase/beta-lactamase superfamily"/>
    <property type="match status" value="2"/>
</dbReference>
<dbReference type="GO" id="GO:0006508">
    <property type="term" value="P:proteolysis"/>
    <property type="evidence" value="ECO:0007669"/>
    <property type="project" value="UniProtKB-KW"/>
</dbReference>
<evidence type="ECO:0000256" key="10">
    <source>
        <dbReference type="ARBA" id="ARBA00022692"/>
    </source>
</evidence>
<dbReference type="SUPFAM" id="SSF56601">
    <property type="entry name" value="beta-lactamase/transpeptidase-like"/>
    <property type="match status" value="1"/>
</dbReference>
<evidence type="ECO:0000259" key="27">
    <source>
        <dbReference type="Pfam" id="PF17092"/>
    </source>
</evidence>
<evidence type="ECO:0000256" key="6">
    <source>
        <dbReference type="ARBA" id="ARBA00022645"/>
    </source>
</evidence>
<evidence type="ECO:0000256" key="18">
    <source>
        <dbReference type="ARBA" id="ARBA00023268"/>
    </source>
</evidence>
<dbReference type="FunFam" id="1.10.3810.10:FF:000003">
    <property type="entry name" value="Penicillin-binding protein 1a"/>
    <property type="match status" value="1"/>
</dbReference>
<dbReference type="EC" id="3.4.16.4" evidence="2"/>
<evidence type="ECO:0000256" key="4">
    <source>
        <dbReference type="ARBA" id="ARBA00022475"/>
    </source>
</evidence>
<evidence type="ECO:0000256" key="23">
    <source>
        <dbReference type="SAM" id="MobiDB-lite"/>
    </source>
</evidence>
<evidence type="ECO:0000256" key="24">
    <source>
        <dbReference type="SAM" id="Phobius"/>
    </source>
</evidence>
<keyword evidence="10 24" id="KW-0812">Transmembrane</keyword>
<evidence type="ECO:0000256" key="20">
    <source>
        <dbReference type="ARBA" id="ARBA00034000"/>
    </source>
</evidence>
<organism evidence="28">
    <name type="scientific">mine drainage metagenome</name>
    <dbReference type="NCBI Taxonomy" id="410659"/>
    <lineage>
        <taxon>unclassified sequences</taxon>
        <taxon>metagenomes</taxon>
        <taxon>ecological metagenomes</taxon>
    </lineage>
</organism>
<evidence type="ECO:0000256" key="15">
    <source>
        <dbReference type="ARBA" id="ARBA00022989"/>
    </source>
</evidence>
<keyword evidence="14" id="KW-0573">Peptidoglycan synthesis</keyword>
<evidence type="ECO:0000256" key="1">
    <source>
        <dbReference type="ARBA" id="ARBA00004249"/>
    </source>
</evidence>
<keyword evidence="7" id="KW-0645">Protease</keyword>
<dbReference type="EMBL" id="CABM01000064">
    <property type="protein sequence ID" value="CBH98915.1"/>
    <property type="molecule type" value="Genomic_DNA"/>
</dbReference>
<dbReference type="GO" id="GO:0009002">
    <property type="term" value="F:serine-type D-Ala-D-Ala carboxypeptidase activity"/>
    <property type="evidence" value="ECO:0007669"/>
    <property type="project" value="UniProtKB-EC"/>
</dbReference>
<dbReference type="Gene3D" id="1.10.3810.10">
    <property type="entry name" value="Biosynthetic peptidoglycan transglycosylase-like"/>
    <property type="match status" value="1"/>
</dbReference>
<accession>E6PVF8</accession>
<evidence type="ECO:0000256" key="19">
    <source>
        <dbReference type="ARBA" id="ARBA00023316"/>
    </source>
</evidence>
<evidence type="ECO:0000256" key="9">
    <source>
        <dbReference type="ARBA" id="ARBA00022679"/>
    </source>
</evidence>
<evidence type="ECO:0000259" key="25">
    <source>
        <dbReference type="Pfam" id="PF00905"/>
    </source>
</evidence>
<evidence type="ECO:0000256" key="5">
    <source>
        <dbReference type="ARBA" id="ARBA00022519"/>
    </source>
</evidence>
<protein>
    <recommendedName>
        <fullName evidence="3">Penicillin-binding protein 1A</fullName>
        <ecNumber evidence="21">2.4.99.28</ecNumber>
        <ecNumber evidence="2">3.4.16.4</ecNumber>
    </recommendedName>
</protein>
<feature type="domain" description="Glycosyl transferase family 51" evidence="26">
    <location>
        <begin position="135"/>
        <end position="306"/>
    </location>
</feature>
<feature type="region of interest" description="Disordered" evidence="23">
    <location>
        <begin position="55"/>
        <end position="74"/>
    </location>
</feature>
<dbReference type="InterPro" id="IPR012338">
    <property type="entry name" value="Beta-lactam/transpept-like"/>
</dbReference>
<dbReference type="EC" id="2.4.99.28" evidence="21"/>
<evidence type="ECO:0000256" key="12">
    <source>
        <dbReference type="ARBA" id="ARBA00022960"/>
    </source>
</evidence>
<comment type="subcellular location">
    <subcellularLocation>
        <location evidence="1">Cell inner membrane</location>
        <topology evidence="1">Single-pass type II membrane protein</topology>
    </subcellularLocation>
</comment>
<dbReference type="Gene3D" id="2.40.50.140">
    <property type="entry name" value="Nucleic acid-binding proteins"/>
    <property type="match status" value="1"/>
</dbReference>
<evidence type="ECO:0000256" key="16">
    <source>
        <dbReference type="ARBA" id="ARBA00023136"/>
    </source>
</evidence>
<evidence type="ECO:0000259" key="26">
    <source>
        <dbReference type="Pfam" id="PF00912"/>
    </source>
</evidence>
<dbReference type="InterPro" id="IPR036950">
    <property type="entry name" value="PBP_transglycosylase"/>
</dbReference>
<keyword evidence="18" id="KW-0511">Multifunctional enzyme</keyword>
<dbReference type="GO" id="GO:0009252">
    <property type="term" value="P:peptidoglycan biosynthetic process"/>
    <property type="evidence" value="ECO:0007669"/>
    <property type="project" value="UniProtKB-KW"/>
</dbReference>
<dbReference type="GO" id="GO:0071555">
    <property type="term" value="P:cell wall organization"/>
    <property type="evidence" value="ECO:0007669"/>
    <property type="project" value="UniProtKB-KW"/>
</dbReference>
<evidence type="ECO:0000313" key="28">
    <source>
        <dbReference type="EMBL" id="CBH98915.1"/>
    </source>
</evidence>
<dbReference type="InterPro" id="IPR050396">
    <property type="entry name" value="Glycosyltr_51/Transpeptidase"/>
</dbReference>
<evidence type="ECO:0000256" key="21">
    <source>
        <dbReference type="ARBA" id="ARBA00044770"/>
    </source>
</evidence>
<feature type="domain" description="Penicillin-binding protein transpeptidase" evidence="25">
    <location>
        <begin position="502"/>
        <end position="756"/>
    </location>
</feature>
<dbReference type="InterPro" id="IPR001264">
    <property type="entry name" value="Glyco_trans_51"/>
</dbReference>
<dbReference type="GO" id="GO:0008658">
    <property type="term" value="F:penicillin binding"/>
    <property type="evidence" value="ECO:0007669"/>
    <property type="project" value="InterPro"/>
</dbReference>
<evidence type="ECO:0000256" key="17">
    <source>
        <dbReference type="ARBA" id="ARBA00023251"/>
    </source>
</evidence>
<evidence type="ECO:0000256" key="7">
    <source>
        <dbReference type="ARBA" id="ARBA00022670"/>
    </source>
</evidence>
<dbReference type="GO" id="GO:0005886">
    <property type="term" value="C:plasma membrane"/>
    <property type="evidence" value="ECO:0007669"/>
    <property type="project" value="UniProtKB-SubCell"/>
</dbReference>
<keyword evidence="5" id="KW-0997">Cell inner membrane</keyword>
<evidence type="ECO:0000256" key="2">
    <source>
        <dbReference type="ARBA" id="ARBA00012448"/>
    </source>
</evidence>
<keyword evidence="4" id="KW-1003">Cell membrane</keyword>
<dbReference type="InterPro" id="IPR012340">
    <property type="entry name" value="NA-bd_OB-fold"/>
</dbReference>
<dbReference type="Pfam" id="PF00912">
    <property type="entry name" value="Transgly"/>
    <property type="match status" value="1"/>
</dbReference>
<evidence type="ECO:0000256" key="3">
    <source>
        <dbReference type="ARBA" id="ARBA00018638"/>
    </source>
</evidence>
<keyword evidence="12" id="KW-0133">Cell shape</keyword>